<dbReference type="InterPro" id="IPR019183">
    <property type="entry name" value="NAA25_NatB_aux_su"/>
</dbReference>
<feature type="region of interest" description="Disordered" evidence="2">
    <location>
        <begin position="585"/>
        <end position="604"/>
    </location>
</feature>
<dbReference type="InterPro" id="IPR011990">
    <property type="entry name" value="TPR-like_helical_dom_sf"/>
</dbReference>
<gene>
    <name evidence="4" type="ORF">TR119934</name>
</gene>
<evidence type="ECO:0000256" key="3">
    <source>
        <dbReference type="SAM" id="Phobius"/>
    </source>
</evidence>
<evidence type="ECO:0000313" key="4">
    <source>
        <dbReference type="EMBL" id="JAP39776.1"/>
    </source>
</evidence>
<name>A0A0X3NXZ6_SCHSO</name>
<keyword evidence="3" id="KW-1133">Transmembrane helix</keyword>
<protein>
    <submittedName>
        <fullName evidence="4">Uncharacterized protein</fullName>
    </submittedName>
</protein>
<accession>A0A0X3NXZ6</accession>
<dbReference type="PANTHER" id="PTHR22767:SF3">
    <property type="entry name" value="N-ALPHA-ACETYLTRANSFERASE 25, NATB AUXILIARY SUBUNIT"/>
    <property type="match status" value="1"/>
</dbReference>
<dbReference type="SUPFAM" id="SSF48452">
    <property type="entry name" value="TPR-like"/>
    <property type="match status" value="1"/>
</dbReference>
<feature type="region of interest" description="Disordered" evidence="2">
    <location>
        <begin position="953"/>
        <end position="974"/>
    </location>
</feature>
<proteinExistence type="inferred from homology"/>
<dbReference type="Pfam" id="PF09797">
    <property type="entry name" value="NatB_MDM20"/>
    <property type="match status" value="1"/>
</dbReference>
<keyword evidence="3" id="KW-0472">Membrane</keyword>
<dbReference type="GO" id="GO:0031416">
    <property type="term" value="C:NatB complex"/>
    <property type="evidence" value="ECO:0007669"/>
    <property type="project" value="TreeGrafter"/>
</dbReference>
<organism evidence="4">
    <name type="scientific">Schistocephalus solidus</name>
    <name type="common">Tapeworm</name>
    <dbReference type="NCBI Taxonomy" id="70667"/>
    <lineage>
        <taxon>Eukaryota</taxon>
        <taxon>Metazoa</taxon>
        <taxon>Spiralia</taxon>
        <taxon>Lophotrochozoa</taxon>
        <taxon>Platyhelminthes</taxon>
        <taxon>Cestoda</taxon>
        <taxon>Eucestoda</taxon>
        <taxon>Diphyllobothriidea</taxon>
        <taxon>Diphyllobothriidae</taxon>
        <taxon>Schistocephalus</taxon>
    </lineage>
</organism>
<comment type="similarity">
    <text evidence="1">Belongs to the MDM20/NAA25 family.</text>
</comment>
<dbReference type="PANTHER" id="PTHR22767">
    <property type="entry name" value="N-TERMINAL ACETYLTRANSFERASE-RELATED"/>
    <property type="match status" value="1"/>
</dbReference>
<dbReference type="Gene3D" id="1.25.40.1040">
    <property type="match status" value="1"/>
</dbReference>
<sequence length="1033" mass="116026">MLHDIDSRDSRLRSAFEFLESKNFKRALAEINKILRKSPNYTAANALKALTMLRMAKYQEACQLMDNVVEEIPTRKGTLNIMSTFYRELNREEKMLKFLIDAVEKHPDAEELLQCLFFMRVRKCEFDAQQAVARQLNQRFPMNKTHHIWTAVSTMLQGEKDPELARRMFLPLSQRMLEKALSEGLFDSHVDLQLYLSILKRNNNFETAINVLTEKNLIESINAKDYNHDYSRELLELNAHLQRWDDVIRISSDLLQSDADEWVAWSLLMRCTFDGDMTTEPSRNRMKQTEVLVKKYRKQNPKCRGPLLAHIDFVGNIVQRNLEYPNIDEAFCKDLIKTFFDKFSSRLICAMDIAYVIPVLLPDEKRRKAFVASILKQATVKSPNAADADYQDAIYRHVCAYRIARTNGVKVEIRHLLETYGRIAQSNVDTLAEATGKINLTDATKKTQNGGGTDNASITDMLPQDGLLLLAVSELLDPLKLDSVKDSSAPVTAKSDEHQLGLLLLATYWLHSIGLRESPANHFMRLRLTALLSSAAGLCCSTIQLKVMEPLDLKQLLLTSLGHMVITPGPHLTIWSHTRPVTAKKLESNKSTPSSDSPDSQSGMENADLADFYHMLTERTRLMISESEEWLVGAYKQRTYTQIRDFCQFLHKLRHADSGLLAKTETIYRKVLVLPNSFDEALETLGDASLQVTSIKELLGEIVDCRDFTVVPEFTWREQNPVNQLDTFNHEKNWLRFRLDMVDLFGACAKLVMRSVVKIELLASFSPNSAATAPQPEAEGVDNAAPKNAQELTAAITSLGYNLPSVNSLHFKYNDLLLTPDTIFATPPPLPKTSILAFYHYGPFGETLRACLKLLSSLVLQVDGNPGKAPEADNEKLMQDISSPLESMLGDEKMASKFSLPAAPLTTTGDSSSLEHHPGAILVGLGVAVETLSMAILFLSALVSMLRPRRYAHPPTVKQGKKKSAKGQASQSSTVPREHCALAAHLDSFAVNLHCQTAKKTGVSRTAIASPGRRLVRMVCCRGYTYYPGRLCR</sequence>
<dbReference type="EMBL" id="GEEE01023449">
    <property type="protein sequence ID" value="JAP39776.1"/>
    <property type="molecule type" value="Transcribed_RNA"/>
</dbReference>
<dbReference type="AlphaFoldDB" id="A0A0X3NXZ6"/>
<reference evidence="4" key="1">
    <citation type="submission" date="2016-01" db="EMBL/GenBank/DDBJ databases">
        <title>Reference transcriptome for the parasite Schistocephalus solidus: insights into the molecular evolution of parasitism.</title>
        <authorList>
            <person name="Hebert F.O."/>
            <person name="Grambauer S."/>
            <person name="Barber I."/>
            <person name="Landry C.R."/>
            <person name="Aubin-Horth N."/>
        </authorList>
    </citation>
    <scope>NUCLEOTIDE SEQUENCE</scope>
</reference>
<feature type="compositionally biased region" description="Low complexity" evidence="2">
    <location>
        <begin position="589"/>
        <end position="602"/>
    </location>
</feature>
<feature type="transmembrane region" description="Helical" evidence="3">
    <location>
        <begin position="920"/>
        <end position="943"/>
    </location>
</feature>
<evidence type="ECO:0000256" key="1">
    <source>
        <dbReference type="ARBA" id="ARBA00006298"/>
    </source>
</evidence>
<keyword evidence="3" id="KW-0812">Transmembrane</keyword>
<evidence type="ECO:0000256" key="2">
    <source>
        <dbReference type="SAM" id="MobiDB-lite"/>
    </source>
</evidence>